<accession>A0A7S1BPL0</accession>
<gene>
    <name evidence="1" type="ORF">CHYS00102_LOCUS20172</name>
</gene>
<name>A0A7S1BPL0_9STRA</name>
<organism evidence="1">
    <name type="scientific">Corethron hystrix</name>
    <dbReference type="NCBI Taxonomy" id="216773"/>
    <lineage>
        <taxon>Eukaryota</taxon>
        <taxon>Sar</taxon>
        <taxon>Stramenopiles</taxon>
        <taxon>Ochrophyta</taxon>
        <taxon>Bacillariophyta</taxon>
        <taxon>Coscinodiscophyceae</taxon>
        <taxon>Corethrophycidae</taxon>
        <taxon>Corethrales</taxon>
        <taxon>Corethraceae</taxon>
        <taxon>Corethron</taxon>
    </lineage>
</organism>
<proteinExistence type="predicted"/>
<sequence>MARLASFACSICLYDSKLDTSRGSCNEGTHGALIFFDKSSSFSMPWKKACSRTSLSALAKQPSLSLIFFTRRCWMKSRDLSSKTLGKLYFAFTMPLNKSVWS</sequence>
<reference evidence="1" key="1">
    <citation type="submission" date="2021-01" db="EMBL/GenBank/DDBJ databases">
        <authorList>
            <person name="Corre E."/>
            <person name="Pelletier E."/>
            <person name="Niang G."/>
            <person name="Scheremetjew M."/>
            <person name="Finn R."/>
            <person name="Kale V."/>
            <person name="Holt S."/>
            <person name="Cochrane G."/>
            <person name="Meng A."/>
            <person name="Brown T."/>
            <person name="Cohen L."/>
        </authorList>
    </citation>
    <scope>NUCLEOTIDE SEQUENCE</scope>
    <source>
        <strain evidence="1">308</strain>
    </source>
</reference>
<dbReference type="EMBL" id="HBFR01027862">
    <property type="protein sequence ID" value="CAD8892963.1"/>
    <property type="molecule type" value="Transcribed_RNA"/>
</dbReference>
<evidence type="ECO:0000313" key="1">
    <source>
        <dbReference type="EMBL" id="CAD8892963.1"/>
    </source>
</evidence>
<dbReference type="AlphaFoldDB" id="A0A7S1BPL0"/>
<protein>
    <submittedName>
        <fullName evidence="1">Uncharacterized protein</fullName>
    </submittedName>
</protein>